<dbReference type="Proteomes" id="UP001500383">
    <property type="component" value="Unassembled WGS sequence"/>
</dbReference>
<dbReference type="InterPro" id="IPR015330">
    <property type="entry name" value="DNA_primase/pol_bifunc_N"/>
</dbReference>
<evidence type="ECO:0000313" key="3">
    <source>
        <dbReference type="EMBL" id="GAA1706508.1"/>
    </source>
</evidence>
<name>A0ABN2IJZ1_9ACTN</name>
<protein>
    <recommendedName>
        <fullName evidence="2">DNA primase/polymerase bifunctional N-terminal domain-containing protein</fullName>
    </recommendedName>
</protein>
<evidence type="ECO:0000256" key="1">
    <source>
        <dbReference type="SAM" id="MobiDB-lite"/>
    </source>
</evidence>
<proteinExistence type="predicted"/>
<dbReference type="EMBL" id="BAAAQG010000007">
    <property type="protein sequence ID" value="GAA1706508.1"/>
    <property type="molecule type" value="Genomic_DNA"/>
</dbReference>
<comment type="caution">
    <text evidence="3">The sequence shown here is derived from an EMBL/GenBank/DDBJ whole genome shotgun (WGS) entry which is preliminary data.</text>
</comment>
<dbReference type="CDD" id="cd04859">
    <property type="entry name" value="Prim_Pol"/>
    <property type="match status" value="1"/>
</dbReference>
<organism evidence="3 4">
    <name type="scientific">Dietzia cercidiphylli</name>
    <dbReference type="NCBI Taxonomy" id="498199"/>
    <lineage>
        <taxon>Bacteria</taxon>
        <taxon>Bacillati</taxon>
        <taxon>Actinomycetota</taxon>
        <taxon>Actinomycetes</taxon>
        <taxon>Mycobacteriales</taxon>
        <taxon>Dietziaceae</taxon>
        <taxon>Dietzia</taxon>
    </lineage>
</organism>
<dbReference type="SUPFAM" id="SSF56747">
    <property type="entry name" value="Prim-pol domain"/>
    <property type="match status" value="1"/>
</dbReference>
<feature type="region of interest" description="Disordered" evidence="1">
    <location>
        <begin position="639"/>
        <end position="690"/>
    </location>
</feature>
<gene>
    <name evidence="3" type="ORF">GCM10009831_15220</name>
</gene>
<evidence type="ECO:0000313" key="4">
    <source>
        <dbReference type="Proteomes" id="UP001500383"/>
    </source>
</evidence>
<feature type="compositionally biased region" description="Acidic residues" evidence="1">
    <location>
        <begin position="673"/>
        <end position="682"/>
    </location>
</feature>
<dbReference type="InterPro" id="IPR022081">
    <property type="entry name" value="DUF3631"/>
</dbReference>
<reference evidence="3 4" key="1">
    <citation type="journal article" date="2019" name="Int. J. Syst. Evol. Microbiol.">
        <title>The Global Catalogue of Microorganisms (GCM) 10K type strain sequencing project: providing services to taxonomists for standard genome sequencing and annotation.</title>
        <authorList>
            <consortium name="The Broad Institute Genomics Platform"/>
            <consortium name="The Broad Institute Genome Sequencing Center for Infectious Disease"/>
            <person name="Wu L."/>
            <person name="Ma J."/>
        </authorList>
    </citation>
    <scope>NUCLEOTIDE SEQUENCE [LARGE SCALE GENOMIC DNA]</scope>
    <source>
        <strain evidence="3 4">JCM 16002</strain>
    </source>
</reference>
<feature type="domain" description="DNA primase/polymerase bifunctional N-terminal" evidence="2">
    <location>
        <begin position="7"/>
        <end position="156"/>
    </location>
</feature>
<dbReference type="SMART" id="SM00943">
    <property type="entry name" value="Prim-Pol"/>
    <property type="match status" value="1"/>
</dbReference>
<feature type="compositionally biased region" description="Low complexity" evidence="1">
    <location>
        <begin position="269"/>
        <end position="302"/>
    </location>
</feature>
<sequence length="690" mass="74161">MTMLEHALKYAADGLEVFPLVPRTKRPATAHGKDDATADADQIRAWWTATPDANIAARPPAGVVVLDVDPRHGGTLDALGDLPPTYRTKTGGGGWHVWAWLPEGLADRVRGKLDGAEGIDVKTSSGYLVMPPSVHPDGGRYVLEDDTEPADLPAHLLDRVVRRPVVRERPAVAPRINGDERGGRYWAAALTAELDAVAGAPEGSRNDTLNRAAYNLGTLVVAVGADPNDVADQLATAARGIGLDDHEAQATIRSGLTAGMESPRDIPDTSGSSGSTGLSGSSGRGTAPDMSGSTGSTGSSGSIEGVTVDRTEPILDEVRDWLARYVRTTSPGDLDILALWAVHTHFMGQLYTTPRLLLDSPMPEAGKTTVVEHFARLCFSPSQASALSSAALLARMVRSEPRTLLIDEADRNLDPKRDGVGDLLSVINTGYKRGGTRPVLVPVKDGWEVQEMSTYSPVLMAGISPNLPDDTRSRCIRVVLMRDHDDTVEESDWEAIEDDADQLAARIAAWAEVVADEVAVNRPPLPEGIKGRARERWSPLKRIATVAGGRWPATVDELATTEAEELKTEREEGHVQKRPALALIDHIAEVWKPWESFVGSEDLVRRLIIAHPEVWGAESSYGRALTVQRMGRMLSSAYKVHTTRQPTDDRTRGYTARSLDAATSGLGLPPLGEPDEPVEPVEPDGGCPDA</sequence>
<evidence type="ECO:0000259" key="2">
    <source>
        <dbReference type="SMART" id="SM00943"/>
    </source>
</evidence>
<keyword evidence="4" id="KW-1185">Reference proteome</keyword>
<feature type="region of interest" description="Disordered" evidence="1">
    <location>
        <begin position="256"/>
        <end position="308"/>
    </location>
</feature>
<dbReference type="Pfam" id="PF09250">
    <property type="entry name" value="Prim-Pol"/>
    <property type="match status" value="1"/>
</dbReference>
<accession>A0ABN2IJZ1</accession>
<dbReference type="Pfam" id="PF12307">
    <property type="entry name" value="DUF3631"/>
    <property type="match status" value="1"/>
</dbReference>